<dbReference type="PROSITE" id="PS00482">
    <property type="entry name" value="DIHYDROOROTASE_1"/>
    <property type="match status" value="1"/>
</dbReference>
<dbReference type="HAMAP" id="MF_00219">
    <property type="entry name" value="PyrC_classII"/>
    <property type="match status" value="1"/>
</dbReference>
<dbReference type="PANTHER" id="PTHR43137">
    <property type="entry name" value="DIHYDROOROTASE"/>
    <property type="match status" value="1"/>
</dbReference>
<dbReference type="GO" id="GO:0044205">
    <property type="term" value="P:'de novo' UMP biosynthetic process"/>
    <property type="evidence" value="ECO:0007669"/>
    <property type="project" value="UniProtKB-UniPathway"/>
</dbReference>
<evidence type="ECO:0000256" key="7">
    <source>
        <dbReference type="ARBA" id="ARBA00022975"/>
    </source>
</evidence>
<evidence type="ECO:0000313" key="9">
    <source>
        <dbReference type="EMBL" id="KNE60199.1"/>
    </source>
</evidence>
<dbReference type="SUPFAM" id="SSF51556">
    <property type="entry name" value="Metallo-dependent hydrolases"/>
    <property type="match status" value="1"/>
</dbReference>
<dbReference type="InterPro" id="IPR006680">
    <property type="entry name" value="Amidohydro-rel"/>
</dbReference>
<dbReference type="EMBL" id="GG745335">
    <property type="protein sequence ID" value="KNE60199.1"/>
    <property type="molecule type" value="Genomic_DNA"/>
</dbReference>
<protein>
    <recommendedName>
        <fullName evidence="3">dihydroorotase</fullName>
        <ecNumber evidence="3">3.5.2.3</ecNumber>
    </recommendedName>
</protein>
<dbReference type="Pfam" id="PF04909">
    <property type="entry name" value="Amidohydro_2"/>
    <property type="match status" value="1"/>
</dbReference>
<dbReference type="NCBIfam" id="TIGR00856">
    <property type="entry name" value="pyrC_dimer"/>
    <property type="match status" value="1"/>
</dbReference>
<dbReference type="PROSITE" id="PS00483">
    <property type="entry name" value="DIHYDROOROTASE_2"/>
    <property type="match status" value="1"/>
</dbReference>
<organism evidence="9 10">
    <name type="scientific">Allomyces macrogynus (strain ATCC 38327)</name>
    <name type="common">Allomyces javanicus var. macrogynus</name>
    <dbReference type="NCBI Taxonomy" id="578462"/>
    <lineage>
        <taxon>Eukaryota</taxon>
        <taxon>Fungi</taxon>
        <taxon>Fungi incertae sedis</taxon>
        <taxon>Blastocladiomycota</taxon>
        <taxon>Blastocladiomycetes</taxon>
        <taxon>Blastocladiales</taxon>
        <taxon>Blastocladiaceae</taxon>
        <taxon>Allomyces</taxon>
    </lineage>
</organism>
<evidence type="ECO:0000256" key="1">
    <source>
        <dbReference type="ARBA" id="ARBA00004880"/>
    </source>
</evidence>
<keyword evidence="4" id="KW-0479">Metal-binding</keyword>
<dbReference type="STRING" id="578462.A0A0L0SCP7"/>
<keyword evidence="5" id="KW-0378">Hydrolase</keyword>
<dbReference type="GO" id="GO:0005737">
    <property type="term" value="C:cytoplasm"/>
    <property type="evidence" value="ECO:0007669"/>
    <property type="project" value="TreeGrafter"/>
</dbReference>
<evidence type="ECO:0000259" key="8">
    <source>
        <dbReference type="Pfam" id="PF04909"/>
    </source>
</evidence>
<evidence type="ECO:0000256" key="3">
    <source>
        <dbReference type="ARBA" id="ARBA00012860"/>
    </source>
</evidence>
<evidence type="ECO:0000256" key="4">
    <source>
        <dbReference type="ARBA" id="ARBA00022723"/>
    </source>
</evidence>
<dbReference type="UniPathway" id="UPA00070">
    <property type="reaction ID" value="UER00117"/>
</dbReference>
<feature type="domain" description="Amidohydrolase-related" evidence="8">
    <location>
        <begin position="118"/>
        <end position="235"/>
    </location>
</feature>
<dbReference type="InterPro" id="IPR004721">
    <property type="entry name" value="DHOdimr"/>
</dbReference>
<dbReference type="Gene3D" id="3.20.20.140">
    <property type="entry name" value="Metal-dependent hydrolases"/>
    <property type="match status" value="1"/>
</dbReference>
<dbReference type="InterPro" id="IPR002195">
    <property type="entry name" value="Dihydroorotase_CS"/>
</dbReference>
<dbReference type="EC" id="3.5.2.3" evidence="3"/>
<keyword evidence="7" id="KW-0665">Pyrimidine biosynthesis</keyword>
<dbReference type="OMA" id="LLEWHYT"/>
<dbReference type="InterPro" id="IPR032466">
    <property type="entry name" value="Metal_Hydrolase"/>
</dbReference>
<gene>
    <name evidence="9" type="ORF">AMAG_05618</name>
</gene>
<dbReference type="GO" id="GO:0006207">
    <property type="term" value="P:'de novo' pyrimidine nucleobase biosynthetic process"/>
    <property type="evidence" value="ECO:0007669"/>
    <property type="project" value="TreeGrafter"/>
</dbReference>
<dbReference type="GO" id="GO:0046872">
    <property type="term" value="F:metal ion binding"/>
    <property type="evidence" value="ECO:0007669"/>
    <property type="project" value="UniProtKB-KW"/>
</dbReference>
<evidence type="ECO:0000256" key="5">
    <source>
        <dbReference type="ARBA" id="ARBA00022801"/>
    </source>
</evidence>
<dbReference type="AlphaFoldDB" id="A0A0L0SCP7"/>
<dbReference type="Proteomes" id="UP000054350">
    <property type="component" value="Unassembled WGS sequence"/>
</dbReference>
<evidence type="ECO:0000256" key="6">
    <source>
        <dbReference type="ARBA" id="ARBA00022833"/>
    </source>
</evidence>
<comment type="similarity">
    <text evidence="2">Belongs to the metallo-dependent hydrolases superfamily. DHOase family. Class II DHOase subfamily.</text>
</comment>
<keyword evidence="10" id="KW-1185">Reference proteome</keyword>
<dbReference type="eggNOG" id="KOG2902">
    <property type="taxonomic scope" value="Eukaryota"/>
</dbReference>
<accession>A0A0L0SCP7</accession>
<name>A0A0L0SCP7_ALLM3</name>
<reference evidence="9 10" key="1">
    <citation type="submission" date="2009-11" db="EMBL/GenBank/DDBJ databases">
        <title>Annotation of Allomyces macrogynus ATCC 38327.</title>
        <authorList>
            <consortium name="The Broad Institute Genome Sequencing Platform"/>
            <person name="Russ C."/>
            <person name="Cuomo C."/>
            <person name="Burger G."/>
            <person name="Gray M.W."/>
            <person name="Holland P.W.H."/>
            <person name="King N."/>
            <person name="Lang F.B.F."/>
            <person name="Roger A.J."/>
            <person name="Ruiz-Trillo I."/>
            <person name="Young S.K."/>
            <person name="Zeng Q."/>
            <person name="Gargeya S."/>
            <person name="Fitzgerald M."/>
            <person name="Haas B."/>
            <person name="Abouelleil A."/>
            <person name="Alvarado L."/>
            <person name="Arachchi H.M."/>
            <person name="Berlin A."/>
            <person name="Chapman S.B."/>
            <person name="Gearin G."/>
            <person name="Goldberg J."/>
            <person name="Griggs A."/>
            <person name="Gujja S."/>
            <person name="Hansen M."/>
            <person name="Heiman D."/>
            <person name="Howarth C."/>
            <person name="Larimer J."/>
            <person name="Lui A."/>
            <person name="MacDonald P.J.P."/>
            <person name="McCowen C."/>
            <person name="Montmayeur A."/>
            <person name="Murphy C."/>
            <person name="Neiman D."/>
            <person name="Pearson M."/>
            <person name="Priest M."/>
            <person name="Roberts A."/>
            <person name="Saif S."/>
            <person name="Shea T."/>
            <person name="Sisk P."/>
            <person name="Stolte C."/>
            <person name="Sykes S."/>
            <person name="Wortman J."/>
            <person name="Nusbaum C."/>
            <person name="Birren B."/>
        </authorList>
    </citation>
    <scope>NUCLEOTIDE SEQUENCE [LARGE SCALE GENOMIC DNA]</scope>
    <source>
        <strain evidence="9 10">ATCC 38327</strain>
    </source>
</reference>
<dbReference type="GO" id="GO:0004151">
    <property type="term" value="F:dihydroorotase activity"/>
    <property type="evidence" value="ECO:0007669"/>
    <property type="project" value="UniProtKB-EC"/>
</dbReference>
<sequence>MITSSIRAAATTASSSWPRLATTCAAAPTLRARRAYCSTRMPAQMDVSRNTTPAATSSAVSITMRPAADLHVHLRQGPMAATVVPKLVGTGIDTFVVMPNLIPPITDTDMAVAYQKDLYQWAGEGGKGLKFLMTIYLSPELTPDEVRKAKRMGITGIKSYPRGVTTNSDSGIESYEAYYPVFKAMEEEGMILNLHGECPSNPEQNITVLNAEARFLTHLEKLHRDFPNLRIVLEHVTTKDAVDLVASMGPTVACTVTVHHLYLTVEDWAGLPHGFCKPVAKTFADRTALRDIVSSGHPRFFLGTDSAPHPRHAKESARAPAGLFTSMHPLPYLAHLFHQLDMLPRLPGFACEYGRAFYGLPMPETGGVTLTHVPVEEGITIPEVMTVEGMVGPNGAPVEVVPFLAGQTLPWKMTVSS</sequence>
<dbReference type="VEuPathDB" id="FungiDB:AMAG_05618"/>
<reference evidence="10" key="2">
    <citation type="submission" date="2009-11" db="EMBL/GenBank/DDBJ databases">
        <title>The Genome Sequence of Allomyces macrogynus strain ATCC 38327.</title>
        <authorList>
            <consortium name="The Broad Institute Genome Sequencing Platform"/>
            <person name="Russ C."/>
            <person name="Cuomo C."/>
            <person name="Shea T."/>
            <person name="Young S.K."/>
            <person name="Zeng Q."/>
            <person name="Koehrsen M."/>
            <person name="Haas B."/>
            <person name="Borodovsky M."/>
            <person name="Guigo R."/>
            <person name="Alvarado L."/>
            <person name="Berlin A."/>
            <person name="Borenstein D."/>
            <person name="Chen Z."/>
            <person name="Engels R."/>
            <person name="Freedman E."/>
            <person name="Gellesch M."/>
            <person name="Goldberg J."/>
            <person name="Griggs A."/>
            <person name="Gujja S."/>
            <person name="Heiman D."/>
            <person name="Hepburn T."/>
            <person name="Howarth C."/>
            <person name="Jen D."/>
            <person name="Larson L."/>
            <person name="Lewis B."/>
            <person name="Mehta T."/>
            <person name="Park D."/>
            <person name="Pearson M."/>
            <person name="Roberts A."/>
            <person name="Saif S."/>
            <person name="Shenoy N."/>
            <person name="Sisk P."/>
            <person name="Stolte C."/>
            <person name="Sykes S."/>
            <person name="Walk T."/>
            <person name="White J."/>
            <person name="Yandava C."/>
            <person name="Burger G."/>
            <person name="Gray M.W."/>
            <person name="Holland P.W.H."/>
            <person name="King N."/>
            <person name="Lang F.B.F."/>
            <person name="Roger A.J."/>
            <person name="Ruiz-Trillo I."/>
            <person name="Lander E."/>
            <person name="Nusbaum C."/>
        </authorList>
    </citation>
    <scope>NUCLEOTIDE SEQUENCE [LARGE SCALE GENOMIC DNA]</scope>
    <source>
        <strain evidence="10">ATCC 38327</strain>
    </source>
</reference>
<proteinExistence type="inferred from homology"/>
<comment type="pathway">
    <text evidence="1">Pyrimidine metabolism; UMP biosynthesis via de novo pathway; (S)-dihydroorotate from bicarbonate: step 3/3.</text>
</comment>
<evidence type="ECO:0000313" key="10">
    <source>
        <dbReference type="Proteomes" id="UP000054350"/>
    </source>
</evidence>
<evidence type="ECO:0000256" key="2">
    <source>
        <dbReference type="ARBA" id="ARBA00005631"/>
    </source>
</evidence>
<keyword evidence="6" id="KW-0862">Zinc</keyword>
<dbReference type="OrthoDB" id="1670005at2759"/>
<dbReference type="PANTHER" id="PTHR43137:SF1">
    <property type="entry name" value="DIHYDROOROTASE"/>
    <property type="match status" value="1"/>
</dbReference>